<protein>
    <submittedName>
        <fullName evidence="1">Uncharacterized protein</fullName>
    </submittedName>
</protein>
<accession>A0A8S5NAP8</accession>
<evidence type="ECO:0000313" key="1">
    <source>
        <dbReference type="EMBL" id="DAD91516.1"/>
    </source>
</evidence>
<organism evidence="1">
    <name type="scientific">Myoviridae sp. ctx322</name>
    <dbReference type="NCBI Taxonomy" id="2826711"/>
    <lineage>
        <taxon>Viruses</taxon>
        <taxon>Duplodnaviria</taxon>
        <taxon>Heunggongvirae</taxon>
        <taxon>Uroviricota</taxon>
        <taxon>Caudoviricetes</taxon>
    </lineage>
</organism>
<name>A0A8S5NAP8_9CAUD</name>
<proteinExistence type="predicted"/>
<reference evidence="1" key="1">
    <citation type="journal article" date="2021" name="Proc. Natl. Acad. Sci. U.S.A.">
        <title>A Catalog of Tens of Thousands of Viruses from Human Metagenomes Reveals Hidden Associations with Chronic Diseases.</title>
        <authorList>
            <person name="Tisza M.J."/>
            <person name="Buck C.B."/>
        </authorList>
    </citation>
    <scope>NUCLEOTIDE SEQUENCE</scope>
    <source>
        <strain evidence="1">Ctx322</strain>
    </source>
</reference>
<sequence>MYQQIFNLDGREIFPDASYPLVIEDEQSFDFVAPNPLSELGATSLLVSLMTSLDSNSLLDLNSLSLCLRPVKNSKTKRDRIYTDGLNLIMIVTVLDKEPYQRQVFRKFFENPALIQESLRVYSNFYEALDRDFVNAQSAWGVYLAQYLKNL</sequence>
<dbReference type="EMBL" id="BK015115">
    <property type="protein sequence ID" value="DAD91516.1"/>
    <property type="molecule type" value="Genomic_DNA"/>
</dbReference>